<dbReference type="Pfam" id="PF03445">
    <property type="entry name" value="DUF294"/>
    <property type="match status" value="1"/>
</dbReference>
<organism evidence="5 6">
    <name type="scientific">Oceanospirillum linum</name>
    <dbReference type="NCBI Taxonomy" id="966"/>
    <lineage>
        <taxon>Bacteria</taxon>
        <taxon>Pseudomonadati</taxon>
        <taxon>Pseudomonadota</taxon>
        <taxon>Gammaproteobacteria</taxon>
        <taxon>Oceanospirillales</taxon>
        <taxon>Oceanospirillaceae</taxon>
        <taxon>Oceanospirillum</taxon>
    </lineage>
</organism>
<proteinExistence type="predicted"/>
<evidence type="ECO:0000313" key="6">
    <source>
        <dbReference type="Proteomes" id="UP000190064"/>
    </source>
</evidence>
<protein>
    <submittedName>
        <fullName evidence="5">Cyclic nucleotide-binding protein</fullName>
    </submittedName>
</protein>
<dbReference type="RefSeq" id="WP_077242636.1">
    <property type="nucleotide sequence ID" value="NZ_FXTS01000001.1"/>
</dbReference>
<dbReference type="Pfam" id="PF00027">
    <property type="entry name" value="cNMP_binding"/>
    <property type="match status" value="1"/>
</dbReference>
<dbReference type="STRING" id="966.BTA35_0201385"/>
<evidence type="ECO:0000313" key="5">
    <source>
        <dbReference type="EMBL" id="OOV88216.1"/>
    </source>
</evidence>
<keyword evidence="1 2" id="KW-0129">CBS domain</keyword>
<feature type="domain" description="Cyclic nucleotide-binding" evidence="3">
    <location>
        <begin position="17"/>
        <end position="116"/>
    </location>
</feature>
<dbReference type="CDD" id="cd00038">
    <property type="entry name" value="CAP_ED"/>
    <property type="match status" value="1"/>
</dbReference>
<dbReference type="SUPFAM" id="SSF54631">
    <property type="entry name" value="CBS-domain pair"/>
    <property type="match status" value="1"/>
</dbReference>
<dbReference type="CDD" id="cd05401">
    <property type="entry name" value="NT_GlnE_GlnD_like"/>
    <property type="match status" value="1"/>
</dbReference>
<dbReference type="Pfam" id="PF10335">
    <property type="entry name" value="DUF294_C"/>
    <property type="match status" value="1"/>
</dbReference>
<evidence type="ECO:0000259" key="4">
    <source>
        <dbReference type="PROSITE" id="PS51371"/>
    </source>
</evidence>
<dbReference type="PROSITE" id="PS50042">
    <property type="entry name" value="CNMP_BINDING_3"/>
    <property type="match status" value="1"/>
</dbReference>
<dbReference type="Pfam" id="PF00571">
    <property type="entry name" value="CBS"/>
    <property type="match status" value="1"/>
</dbReference>
<dbReference type="SUPFAM" id="SSF51206">
    <property type="entry name" value="cAMP-binding domain-like"/>
    <property type="match status" value="1"/>
</dbReference>
<dbReference type="InterPro" id="IPR014710">
    <property type="entry name" value="RmlC-like_jellyroll"/>
</dbReference>
<keyword evidence="6" id="KW-1185">Reference proteome</keyword>
<dbReference type="SMART" id="SM00100">
    <property type="entry name" value="cNMP"/>
    <property type="match status" value="1"/>
</dbReference>
<dbReference type="InterPro" id="IPR018490">
    <property type="entry name" value="cNMP-bd_dom_sf"/>
</dbReference>
<dbReference type="InterPro" id="IPR000595">
    <property type="entry name" value="cNMP-bd_dom"/>
</dbReference>
<name>A0A1T1HEH0_OCELI</name>
<accession>A0A1T1HEH0</accession>
<evidence type="ECO:0000256" key="2">
    <source>
        <dbReference type="PROSITE-ProRule" id="PRU00703"/>
    </source>
</evidence>
<dbReference type="Proteomes" id="UP000190064">
    <property type="component" value="Unassembled WGS sequence"/>
</dbReference>
<dbReference type="InterPro" id="IPR018821">
    <property type="entry name" value="DUF294_put_nucleoTrafse_sb-bd"/>
</dbReference>
<comment type="caution">
    <text evidence="5">The sequence shown here is derived from an EMBL/GenBank/DDBJ whole genome shotgun (WGS) entry which is preliminary data.</text>
</comment>
<dbReference type="Gene3D" id="2.60.120.10">
    <property type="entry name" value="Jelly Rolls"/>
    <property type="match status" value="1"/>
</dbReference>
<dbReference type="EMBL" id="MTSD02000001">
    <property type="protein sequence ID" value="OOV88216.1"/>
    <property type="molecule type" value="Genomic_DNA"/>
</dbReference>
<evidence type="ECO:0000256" key="1">
    <source>
        <dbReference type="ARBA" id="ARBA00023122"/>
    </source>
</evidence>
<dbReference type="SMART" id="SM00116">
    <property type="entry name" value="CBS"/>
    <property type="match status" value="2"/>
</dbReference>
<dbReference type="Gene3D" id="3.10.580.10">
    <property type="entry name" value="CBS-domain"/>
    <property type="match status" value="1"/>
</dbReference>
<dbReference type="InterPro" id="IPR046342">
    <property type="entry name" value="CBS_dom_sf"/>
</dbReference>
<dbReference type="InterPro" id="IPR005105">
    <property type="entry name" value="GlnD_Uridyltrans_N"/>
</dbReference>
<evidence type="ECO:0000259" key="3">
    <source>
        <dbReference type="PROSITE" id="PS50042"/>
    </source>
</evidence>
<dbReference type="CDD" id="cd04587">
    <property type="entry name" value="CBS_pair_CAP-ED_NT_Pol-beta-like_DUF294_assoc"/>
    <property type="match status" value="1"/>
</dbReference>
<feature type="domain" description="CBS" evidence="4">
    <location>
        <begin position="246"/>
        <end position="302"/>
    </location>
</feature>
<dbReference type="PANTHER" id="PTHR43080:SF2">
    <property type="entry name" value="CBS DOMAIN-CONTAINING PROTEIN"/>
    <property type="match status" value="1"/>
</dbReference>
<gene>
    <name evidence="5" type="ORF">BTA35_0201385</name>
</gene>
<feature type="domain" description="CBS" evidence="4">
    <location>
        <begin position="156"/>
        <end position="238"/>
    </location>
</feature>
<sequence length="644" mass="73192">MEVEQVEVYEFLRRFVPFKNLPEATLAALSRQVEISYYKADTQILEVGDAVSDLCIVRSGAVEIYRRNGELYNRMSEGGLFAYQSLLMQQKVRFPVKAIEDCLIYFIPEAAFRALFDEHEEFADFFEVGDQSRLRQAVSRREDANELLTSRITALISREPVLISSAATVQQAAGLMTDEGVSSLLILQTEASDPNESEESFDRRQALVSASDGSEHKVCGIITDRDLRTRVVSQGLPFDTPVEEIMSQGLVMINSDEYVFEAMLTMLRTNVHHLPVLKKGRPVGVIALSDLVRYESRNSLFVVSSIFRQQTVEELASLYGDVQASFVRMVNEDANSRMVGSAMAVIGRSFKQRLLELGEEKFGPPPVPYCFMALGSMARDEQLIVTDQDNAMILDDSFDPKLHDEYFRELAAFVSDGLAACGYSYCTGDVMATNRQWRQPKSVWEQYFIDWIDNPTPESLLNSNIFFDLDGVWGRTEWADQLQALISRRARRSQRFLACMARNALNRTPPLGFFKTFVMEQDGQHKNSINLKRRGTAPLADLIRVHALAVGSRAQNSFDRLDDVIEAEILPPGRGPDLRDAMEFISRVRTRHQALDIEAEQEPDNNIEPENMSHFERRNLKEAFQILSDAQKFLKFRYQPNRAN</sequence>
<reference evidence="5" key="1">
    <citation type="submission" date="2017-02" db="EMBL/GenBank/DDBJ databases">
        <title>Draft Genome Sequence of the Salt Water Bacterium Oceanospirillum linum ATCC 11336.</title>
        <authorList>
            <person name="Trachtenberg A.M."/>
            <person name="Carney J.G."/>
            <person name="Linnane J.D."/>
            <person name="Rheaume B.A."/>
            <person name="Pitts N.L."/>
            <person name="Mykles D.L."/>
            <person name="Maclea K.S."/>
        </authorList>
    </citation>
    <scope>NUCLEOTIDE SEQUENCE [LARGE SCALE GENOMIC DNA]</scope>
    <source>
        <strain evidence="5">ATCC 11336</strain>
    </source>
</reference>
<dbReference type="GO" id="GO:0008773">
    <property type="term" value="F:[protein-PII] uridylyltransferase activity"/>
    <property type="evidence" value="ECO:0007669"/>
    <property type="project" value="InterPro"/>
</dbReference>
<dbReference type="InterPro" id="IPR000644">
    <property type="entry name" value="CBS_dom"/>
</dbReference>
<dbReference type="PROSITE" id="PS51371">
    <property type="entry name" value="CBS"/>
    <property type="match status" value="2"/>
</dbReference>
<dbReference type="AlphaFoldDB" id="A0A1T1HEH0"/>
<dbReference type="InterPro" id="IPR051257">
    <property type="entry name" value="Diverse_CBS-Domain"/>
</dbReference>
<dbReference type="PANTHER" id="PTHR43080">
    <property type="entry name" value="CBS DOMAIN-CONTAINING PROTEIN CBSX3, MITOCHONDRIAL"/>
    <property type="match status" value="1"/>
</dbReference>